<feature type="domain" description="RRM" evidence="6">
    <location>
        <begin position="17"/>
        <end position="89"/>
    </location>
</feature>
<keyword evidence="7" id="KW-1185">Reference proteome</keyword>
<dbReference type="STRING" id="70415.A0A5S6Q7Q3"/>
<evidence type="ECO:0000313" key="8">
    <source>
        <dbReference type="WBParaSite" id="TMUE_1000003150.1"/>
    </source>
</evidence>
<dbReference type="WBParaSite" id="TMUE_1000003150.1">
    <property type="protein sequence ID" value="TMUE_1000003150.1"/>
    <property type="gene ID" value="WBGene00288134"/>
</dbReference>
<keyword evidence="2 4" id="KW-0694">RNA-binding</keyword>
<evidence type="ECO:0000313" key="7">
    <source>
        <dbReference type="Proteomes" id="UP000046395"/>
    </source>
</evidence>
<reference evidence="8" key="1">
    <citation type="submission" date="2019-12" db="UniProtKB">
        <authorList>
            <consortium name="WormBaseParasite"/>
        </authorList>
    </citation>
    <scope>IDENTIFICATION</scope>
</reference>
<feature type="compositionally biased region" description="Basic and acidic residues" evidence="5">
    <location>
        <begin position="181"/>
        <end position="194"/>
    </location>
</feature>
<dbReference type="PANTHER" id="PTHR13798:SF11">
    <property type="entry name" value="RNA-BINDING PROTEIN 7-RELATED"/>
    <property type="match status" value="1"/>
</dbReference>
<dbReference type="Proteomes" id="UP000046395">
    <property type="component" value="Unassembled WGS sequence"/>
</dbReference>
<organism evidence="7 8">
    <name type="scientific">Trichuris muris</name>
    <name type="common">Mouse whipworm</name>
    <dbReference type="NCBI Taxonomy" id="70415"/>
    <lineage>
        <taxon>Eukaryota</taxon>
        <taxon>Metazoa</taxon>
        <taxon>Ecdysozoa</taxon>
        <taxon>Nematoda</taxon>
        <taxon>Enoplea</taxon>
        <taxon>Dorylaimia</taxon>
        <taxon>Trichinellida</taxon>
        <taxon>Trichuridae</taxon>
        <taxon>Trichuris</taxon>
    </lineage>
</organism>
<evidence type="ECO:0000256" key="4">
    <source>
        <dbReference type="PROSITE-ProRule" id="PRU00176"/>
    </source>
</evidence>
<keyword evidence="3" id="KW-0539">Nucleus</keyword>
<dbReference type="Gene3D" id="3.30.70.330">
    <property type="match status" value="1"/>
</dbReference>
<feature type="region of interest" description="Disordered" evidence="5">
    <location>
        <begin position="111"/>
        <end position="212"/>
    </location>
</feature>
<dbReference type="InterPro" id="IPR052285">
    <property type="entry name" value="NEXT_complex_subunit"/>
</dbReference>
<evidence type="ECO:0000256" key="5">
    <source>
        <dbReference type="SAM" id="MobiDB-lite"/>
    </source>
</evidence>
<comment type="subcellular location">
    <subcellularLocation>
        <location evidence="1">Nucleus</location>
        <location evidence="1">Nucleoplasm</location>
    </subcellularLocation>
</comment>
<evidence type="ECO:0000256" key="1">
    <source>
        <dbReference type="ARBA" id="ARBA00004642"/>
    </source>
</evidence>
<evidence type="ECO:0000256" key="3">
    <source>
        <dbReference type="ARBA" id="ARBA00023242"/>
    </source>
</evidence>
<dbReference type="InterPro" id="IPR000504">
    <property type="entry name" value="RRM_dom"/>
</dbReference>
<dbReference type="AlphaFoldDB" id="A0A5S6Q7Q3"/>
<dbReference type="InterPro" id="IPR012677">
    <property type="entry name" value="Nucleotide-bd_a/b_plait_sf"/>
</dbReference>
<dbReference type="InterPro" id="IPR035979">
    <property type="entry name" value="RBD_domain_sf"/>
</dbReference>
<dbReference type="SMART" id="SM00360">
    <property type="entry name" value="RRM"/>
    <property type="match status" value="1"/>
</dbReference>
<dbReference type="PROSITE" id="PS50102">
    <property type="entry name" value="RRM"/>
    <property type="match status" value="1"/>
</dbReference>
<evidence type="ECO:0000259" key="6">
    <source>
        <dbReference type="PROSITE" id="PS50102"/>
    </source>
</evidence>
<dbReference type="GO" id="GO:0000381">
    <property type="term" value="P:regulation of alternative mRNA splicing, via spliceosome"/>
    <property type="evidence" value="ECO:0007669"/>
    <property type="project" value="TreeGrafter"/>
</dbReference>
<dbReference type="SUPFAM" id="SSF54928">
    <property type="entry name" value="RNA-binding domain, RBD"/>
    <property type="match status" value="1"/>
</dbReference>
<dbReference type="PANTHER" id="PTHR13798">
    <property type="entry name" value="RNA BINDING MOTIF RBM PROTEIN -RELATED"/>
    <property type="match status" value="1"/>
</dbReference>
<dbReference type="Pfam" id="PF00076">
    <property type="entry name" value="RRM_1"/>
    <property type="match status" value="1"/>
</dbReference>
<dbReference type="GO" id="GO:0003727">
    <property type="term" value="F:single-stranded RNA binding"/>
    <property type="evidence" value="ECO:0007669"/>
    <property type="project" value="TreeGrafter"/>
</dbReference>
<evidence type="ECO:0000256" key="2">
    <source>
        <dbReference type="ARBA" id="ARBA00022884"/>
    </source>
</evidence>
<proteinExistence type="predicted"/>
<sequence>MVINDSSDIDESWEDDCVLFVTNVPPRVTEELLYELFLQVGPVAGVSLKEGSTYAYIHFEDAESVPYSIAMLSGITLFGQQISLRPTRGSIHNFLPNFYLEALRSYRDRVTSGNGGRTANGLARSGSQPIRNGMGSRAVGNYAGQSSRSRFRRSSWPQGNGHRNDHSPNGREMGSPVAHGHFGESPRATADRSLDGSPIASTSTRATPHRNG</sequence>
<dbReference type="GO" id="GO:0005654">
    <property type="term" value="C:nucleoplasm"/>
    <property type="evidence" value="ECO:0007669"/>
    <property type="project" value="UniProtKB-SubCell"/>
</dbReference>
<name>A0A5S6Q7Q3_TRIMR</name>
<accession>A0A5S6Q7Q3</accession>
<protein>
    <submittedName>
        <fullName evidence="8">RRM domain-containing protein</fullName>
    </submittedName>
</protein>